<dbReference type="InterPro" id="IPR000550">
    <property type="entry name" value="Hppk"/>
</dbReference>
<dbReference type="Pfam" id="PF02152">
    <property type="entry name" value="FolB"/>
    <property type="match status" value="2"/>
</dbReference>
<dbReference type="GO" id="GO:0004150">
    <property type="term" value="F:dihydroneopterin aldolase activity"/>
    <property type="evidence" value="ECO:0007669"/>
    <property type="project" value="InterPro"/>
</dbReference>
<dbReference type="PANTHER" id="PTHR20941:SF1">
    <property type="entry name" value="FOLIC ACID SYNTHESIS PROTEIN FOL1"/>
    <property type="match status" value="1"/>
</dbReference>
<dbReference type="GO" id="GO:0005524">
    <property type="term" value="F:ATP binding"/>
    <property type="evidence" value="ECO:0007669"/>
    <property type="project" value="UniProtKB-KW"/>
</dbReference>
<dbReference type="NCBIfam" id="TIGR01498">
    <property type="entry name" value="folK"/>
    <property type="match status" value="1"/>
</dbReference>
<dbReference type="EMBL" id="JANAWD010000002">
    <property type="protein sequence ID" value="KAJ3492216.1"/>
    <property type="molecule type" value="Genomic_DNA"/>
</dbReference>
<evidence type="ECO:0000256" key="5">
    <source>
        <dbReference type="ARBA" id="ARBA00022741"/>
    </source>
</evidence>
<keyword evidence="4" id="KW-0808">Transferase</keyword>
<dbReference type="PROSITE" id="PS50972">
    <property type="entry name" value="PTERIN_BINDING"/>
    <property type="match status" value="1"/>
</dbReference>
<dbReference type="AlphaFoldDB" id="A0AAD5YIR3"/>
<proteinExistence type="inferred from homology"/>
<gene>
    <name evidence="10" type="ORF">NLI96_g162</name>
</gene>
<reference evidence="10" key="1">
    <citation type="submission" date="2022-07" db="EMBL/GenBank/DDBJ databases">
        <title>Genome Sequence of Physisporinus lineatus.</title>
        <authorList>
            <person name="Buettner E."/>
        </authorList>
    </citation>
    <scope>NUCLEOTIDE SEQUENCE</scope>
    <source>
        <strain evidence="10">VT162</strain>
    </source>
</reference>
<dbReference type="EC" id="2.7.6.3" evidence="3"/>
<dbReference type="CDD" id="cd00483">
    <property type="entry name" value="HPPK"/>
    <property type="match status" value="1"/>
</dbReference>
<dbReference type="SMART" id="SM00905">
    <property type="entry name" value="FolB"/>
    <property type="match status" value="2"/>
</dbReference>
<dbReference type="PROSITE" id="PS00794">
    <property type="entry name" value="HPPK"/>
    <property type="match status" value="1"/>
</dbReference>
<dbReference type="GO" id="GO:0005740">
    <property type="term" value="C:mitochondrial envelope"/>
    <property type="evidence" value="ECO:0007669"/>
    <property type="project" value="TreeGrafter"/>
</dbReference>
<dbReference type="Pfam" id="PF01288">
    <property type="entry name" value="HPPK"/>
    <property type="match status" value="1"/>
</dbReference>
<dbReference type="GO" id="GO:0003848">
    <property type="term" value="F:2-amino-4-hydroxy-6-hydroxymethyldihydropteridine diphosphokinase activity"/>
    <property type="evidence" value="ECO:0007669"/>
    <property type="project" value="UniProtKB-EC"/>
</dbReference>
<dbReference type="Gene3D" id="3.30.1130.10">
    <property type="match status" value="2"/>
</dbReference>
<evidence type="ECO:0000256" key="1">
    <source>
        <dbReference type="ARBA" id="ARBA00005051"/>
    </source>
</evidence>
<dbReference type="InterPro" id="IPR045031">
    <property type="entry name" value="DHP_synth-like"/>
</dbReference>
<name>A0AAD5YIR3_9APHY</name>
<dbReference type="Gene3D" id="3.20.20.20">
    <property type="entry name" value="Dihydropteroate synthase-like"/>
    <property type="match status" value="1"/>
</dbReference>
<evidence type="ECO:0000256" key="8">
    <source>
        <dbReference type="ARBA" id="ARBA00022909"/>
    </source>
</evidence>
<dbReference type="GO" id="GO:0046656">
    <property type="term" value="P:folic acid biosynthetic process"/>
    <property type="evidence" value="ECO:0007669"/>
    <property type="project" value="UniProtKB-KW"/>
</dbReference>
<dbReference type="InterPro" id="IPR000489">
    <property type="entry name" value="Pterin-binding_dom"/>
</dbReference>
<dbReference type="SUPFAM" id="SSF55620">
    <property type="entry name" value="Tetrahydrobiopterin biosynthesis enzymes-like"/>
    <property type="match status" value="2"/>
</dbReference>
<evidence type="ECO:0000256" key="4">
    <source>
        <dbReference type="ARBA" id="ARBA00022679"/>
    </source>
</evidence>
<dbReference type="Pfam" id="PF00809">
    <property type="entry name" value="Pterin_bind"/>
    <property type="match status" value="2"/>
</dbReference>
<dbReference type="PROSITE" id="PS00793">
    <property type="entry name" value="DHPS_2"/>
    <property type="match status" value="1"/>
</dbReference>
<dbReference type="Gene3D" id="3.30.70.560">
    <property type="entry name" value="7,8-Dihydro-6-hydroxymethylpterin-pyrophosphokinase HPPK"/>
    <property type="match status" value="1"/>
</dbReference>
<dbReference type="SUPFAM" id="SSF51717">
    <property type="entry name" value="Dihydropteroate synthetase-like"/>
    <property type="match status" value="1"/>
</dbReference>
<keyword evidence="6" id="KW-0418">Kinase</keyword>
<comment type="caution">
    <text evidence="10">The sequence shown here is derived from an EMBL/GenBank/DDBJ whole genome shotgun (WGS) entry which is preliminary data.</text>
</comment>
<organism evidence="10 11">
    <name type="scientific">Meripilus lineatus</name>
    <dbReference type="NCBI Taxonomy" id="2056292"/>
    <lineage>
        <taxon>Eukaryota</taxon>
        <taxon>Fungi</taxon>
        <taxon>Dikarya</taxon>
        <taxon>Basidiomycota</taxon>
        <taxon>Agaricomycotina</taxon>
        <taxon>Agaricomycetes</taxon>
        <taxon>Polyporales</taxon>
        <taxon>Meripilaceae</taxon>
        <taxon>Meripilus</taxon>
    </lineage>
</organism>
<evidence type="ECO:0000313" key="10">
    <source>
        <dbReference type="EMBL" id="KAJ3492216.1"/>
    </source>
</evidence>
<dbReference type="GO" id="GO:0004156">
    <property type="term" value="F:dihydropteroate synthase activity"/>
    <property type="evidence" value="ECO:0007669"/>
    <property type="project" value="TreeGrafter"/>
</dbReference>
<evidence type="ECO:0000313" key="11">
    <source>
        <dbReference type="Proteomes" id="UP001212997"/>
    </source>
</evidence>
<dbReference type="Proteomes" id="UP001212997">
    <property type="component" value="Unassembled WGS sequence"/>
</dbReference>
<dbReference type="GO" id="GO:0016301">
    <property type="term" value="F:kinase activity"/>
    <property type="evidence" value="ECO:0007669"/>
    <property type="project" value="UniProtKB-KW"/>
</dbReference>
<protein>
    <recommendedName>
        <fullName evidence="3">2-amino-4-hydroxy-6-hydroxymethyldihydropteridine diphosphokinase</fullName>
        <ecNumber evidence="3">2.7.6.3</ecNumber>
    </recommendedName>
</protein>
<dbReference type="GO" id="GO:0046654">
    <property type="term" value="P:tetrahydrofolate biosynthetic process"/>
    <property type="evidence" value="ECO:0007669"/>
    <property type="project" value="TreeGrafter"/>
</dbReference>
<dbReference type="InterPro" id="IPR011005">
    <property type="entry name" value="Dihydropteroate_synth-like_sf"/>
</dbReference>
<keyword evidence="5" id="KW-0547">Nucleotide-binding</keyword>
<evidence type="ECO:0000256" key="6">
    <source>
        <dbReference type="ARBA" id="ARBA00022777"/>
    </source>
</evidence>
<evidence type="ECO:0000256" key="3">
    <source>
        <dbReference type="ARBA" id="ARBA00013253"/>
    </source>
</evidence>
<sequence>MVSFTDGAQWPSEKPRLQPVHLTLTIAHDITKTAETDDLSHSIDYSSICKTLVDVCSNQNYLCLESLRDHILLETFHRHPEIQDVTIQITRSRALLHPASTQLVVTKTREDVGDHEYLTIQDLECRAIVGINQCEREEGQLVAFQLTLQRSPISTVPFSFRSLAQQIISSVSQSAFLTLEALAYSVAKIALEFSAGSCEHVTVRASKPSALVCAEAAEVEITRSLKNGSVVLRLPIASGPSSKSHLTSGIGISGASGSSLERTPNIPIAKRTASHSLSEAVDNIMATSSKPSLGPATTDDPIQKDNDALSTLSQLASDLSLEEPSDYHRVALAIGSNMGDRFSNVELALRLFETDGIHFHRLAEDGFVHVINTSFLYETEPMYVTKQPKFINCACIVETNLSALQLLTLLKRVETIVGRVTTYRNGPRAIDLDILTFDKEVIDTRPLGERTLDNLEGHLVVPHPRLTEREFVLRPLNDMVPDFILPNTGKTIRELFTSLLSTQGPDPQVTHKVVPFPRYPLTRNSPELDSFLAKIPQVTPPPPTATYWKFPLCPTTATRSQRKTYIMGTLNATPDSFSDGSVNNNIPAALSYARSAVAGGADIIDIGGYSTRPGAVYVPPEEELSRVVPIVQAIRTLGQYQVADQHSHLDISVEAQARRVLMSIDTFRWEVAEEAIHAGANCINDVYAFSGPEDLRGESNEQEDHFQKMRQVARDLAVPVILMHSRGEASANKDYSAYNYAADVTGKGAVVEGIKVELGRKIDAIVRGKGGLRRWYVIIDPGIGFSKTVEGNLEVLRNATSITDDKPSGSTAPRNPLAGFPLLIGASRKSFLGGILELSDPAGRTLEGAQSQERGVGPLQRRWLVLYNRTLL</sequence>
<feature type="domain" description="Pterin-binding" evidence="9">
    <location>
        <begin position="564"/>
        <end position="872"/>
    </location>
</feature>
<comment type="similarity">
    <text evidence="2">In the N-terminal section; belongs to the DHNA family.</text>
</comment>
<keyword evidence="8" id="KW-0289">Folate biosynthesis</keyword>
<accession>A0AAD5YIR3</accession>
<dbReference type="InterPro" id="IPR043133">
    <property type="entry name" value="GTP-CH-I_C/QueF"/>
</dbReference>
<evidence type="ECO:0000256" key="7">
    <source>
        <dbReference type="ARBA" id="ARBA00022840"/>
    </source>
</evidence>
<dbReference type="InterPro" id="IPR006157">
    <property type="entry name" value="FolB_dom"/>
</dbReference>
<dbReference type="InterPro" id="IPR035907">
    <property type="entry name" value="Hppk_sf"/>
</dbReference>
<keyword evidence="11" id="KW-1185">Reference proteome</keyword>
<comment type="pathway">
    <text evidence="1">Cofactor biosynthesis; tetrahydrofolate biosynthesis; 2-amino-4-hydroxy-6-hydroxymethyl-7,8-dihydropteridine diphosphate from 7,8-dihydroneopterin triphosphate: step 4/4.</text>
</comment>
<dbReference type="PANTHER" id="PTHR20941">
    <property type="entry name" value="FOLATE SYNTHESIS PROTEINS"/>
    <property type="match status" value="1"/>
</dbReference>
<evidence type="ECO:0000256" key="2">
    <source>
        <dbReference type="ARBA" id="ARBA00009640"/>
    </source>
</evidence>
<dbReference type="NCBIfam" id="TIGR00526">
    <property type="entry name" value="folB_dom"/>
    <property type="match status" value="1"/>
</dbReference>
<keyword evidence="7" id="KW-0067">ATP-binding</keyword>
<evidence type="ECO:0000259" key="9">
    <source>
        <dbReference type="PROSITE" id="PS50972"/>
    </source>
</evidence>
<dbReference type="SUPFAM" id="SSF55083">
    <property type="entry name" value="6-hydroxymethyl-7,8-dihydropterin pyrophosphokinase, HPPK"/>
    <property type="match status" value="1"/>
</dbReference>